<dbReference type="Pfam" id="PF00029">
    <property type="entry name" value="Connexin"/>
    <property type="match status" value="2"/>
</dbReference>
<evidence type="ECO:0000256" key="2">
    <source>
        <dbReference type="ARBA" id="ARBA00004651"/>
    </source>
</evidence>
<name>A0AAD7SJY5_9TELE</name>
<feature type="region of interest" description="Disordered" evidence="9">
    <location>
        <begin position="50"/>
        <end position="71"/>
    </location>
</feature>
<dbReference type="InterPro" id="IPR019570">
    <property type="entry name" value="Connexin_CCC"/>
</dbReference>
<evidence type="ECO:0000259" key="11">
    <source>
        <dbReference type="SMART" id="SM00037"/>
    </source>
</evidence>
<dbReference type="Gene3D" id="1.20.1440.80">
    <property type="entry name" value="Gap junction channel protein cysteine-rich domain"/>
    <property type="match status" value="2"/>
</dbReference>
<evidence type="ECO:0000313" key="13">
    <source>
        <dbReference type="EMBL" id="KAJ8403929.1"/>
    </source>
</evidence>
<feature type="domain" description="Connexin N-terminal" evidence="11">
    <location>
        <begin position="16"/>
        <end position="49"/>
    </location>
</feature>
<keyword evidence="10" id="KW-0732">Signal</keyword>
<keyword evidence="3" id="KW-1003">Cell membrane</keyword>
<dbReference type="SMART" id="SM01089">
    <property type="entry name" value="Connexin_CCC"/>
    <property type="match status" value="1"/>
</dbReference>
<evidence type="ECO:0000256" key="10">
    <source>
        <dbReference type="SAM" id="SignalP"/>
    </source>
</evidence>
<keyword evidence="8" id="KW-0472">Membrane</keyword>
<dbReference type="InterPro" id="IPR038359">
    <property type="entry name" value="Connexin_N_sf"/>
</dbReference>
<reference evidence="13" key="1">
    <citation type="journal article" date="2023" name="Science">
        <title>Genome structures resolve the early diversification of teleost fishes.</title>
        <authorList>
            <person name="Parey E."/>
            <person name="Louis A."/>
            <person name="Montfort J."/>
            <person name="Bouchez O."/>
            <person name="Roques C."/>
            <person name="Iampietro C."/>
            <person name="Lluch J."/>
            <person name="Castinel A."/>
            <person name="Donnadieu C."/>
            <person name="Desvignes T."/>
            <person name="Floi Bucao C."/>
            <person name="Jouanno E."/>
            <person name="Wen M."/>
            <person name="Mejri S."/>
            <person name="Dirks R."/>
            <person name="Jansen H."/>
            <person name="Henkel C."/>
            <person name="Chen W.J."/>
            <person name="Zahm M."/>
            <person name="Cabau C."/>
            <person name="Klopp C."/>
            <person name="Thompson A.W."/>
            <person name="Robinson-Rechavi M."/>
            <person name="Braasch I."/>
            <person name="Lecointre G."/>
            <person name="Bobe J."/>
            <person name="Postlethwait J.H."/>
            <person name="Berthelot C."/>
            <person name="Roest Crollius H."/>
            <person name="Guiguen Y."/>
        </authorList>
    </citation>
    <scope>NUCLEOTIDE SEQUENCE</scope>
    <source>
        <strain evidence="13">NC1722</strain>
    </source>
</reference>
<dbReference type="GO" id="GO:0005243">
    <property type="term" value="F:gap junction channel activity"/>
    <property type="evidence" value="ECO:0007669"/>
    <property type="project" value="TreeGrafter"/>
</dbReference>
<sequence>MLLIFRILLVTLVGDAVYSDEQSKFTCNTLQPGCNNVCYDTFAPSRTCASGSSRSCWSPRRPSSTSSTCCTRSPRMRSWRRSRDGRLWGRPQRAGEGQGDLEAFGPHYEEGWGQQEGECVEQSLLEEEVTEVRCPTCSAARPTPAPTRTDCFVSRATEKTIFLNFMFSISLGCFVLNIVELHYLGWVYIFRVLCSGCSTCCRPERDPAVREGRYAHRNPLLLQLKHSLRGAWCCRPPSRCPRRRVGLPRPRHLLRDGLHRGVHLQEEPRREGARQSQNGHLGAARARQEVLAVSLNRLCTSRARPKMAALCRRCCTALATPNPGLRNQRCQKHSTRTLEHGCVGSLNRFFRHLEREAIQTPLASVWVKPLCGGKTLELGW</sequence>
<feature type="signal peptide" evidence="10">
    <location>
        <begin position="1"/>
        <end position="19"/>
    </location>
</feature>
<evidence type="ECO:0000256" key="9">
    <source>
        <dbReference type="SAM" id="MobiDB-lite"/>
    </source>
</evidence>
<accession>A0AAD7SJY5</accession>
<keyword evidence="5" id="KW-0303">Gap junction</keyword>
<feature type="domain" description="Connexin cysteine-rich" evidence="12">
    <location>
        <begin position="120"/>
        <end position="184"/>
    </location>
</feature>
<dbReference type="AlphaFoldDB" id="A0AAD7SJY5"/>
<dbReference type="GO" id="GO:0005922">
    <property type="term" value="C:connexin complex"/>
    <property type="evidence" value="ECO:0007669"/>
    <property type="project" value="InterPro"/>
</dbReference>
<dbReference type="PANTHER" id="PTHR11984">
    <property type="entry name" value="CONNEXIN"/>
    <property type="match status" value="1"/>
</dbReference>
<evidence type="ECO:0008006" key="15">
    <source>
        <dbReference type="Google" id="ProtNLM"/>
    </source>
</evidence>
<dbReference type="InterPro" id="IPR013092">
    <property type="entry name" value="Connexin_N"/>
</dbReference>
<organism evidence="13 14">
    <name type="scientific">Aldrovandia affinis</name>
    <dbReference type="NCBI Taxonomy" id="143900"/>
    <lineage>
        <taxon>Eukaryota</taxon>
        <taxon>Metazoa</taxon>
        <taxon>Chordata</taxon>
        <taxon>Craniata</taxon>
        <taxon>Vertebrata</taxon>
        <taxon>Euteleostomi</taxon>
        <taxon>Actinopterygii</taxon>
        <taxon>Neopterygii</taxon>
        <taxon>Teleostei</taxon>
        <taxon>Notacanthiformes</taxon>
        <taxon>Halosauridae</taxon>
        <taxon>Aldrovandia</taxon>
    </lineage>
</organism>
<dbReference type="PANTHER" id="PTHR11984:SF50">
    <property type="entry name" value="GAP JUNCTION DELTA-2 PROTEIN-LIKE"/>
    <property type="match status" value="1"/>
</dbReference>
<dbReference type="Proteomes" id="UP001221898">
    <property type="component" value="Unassembled WGS sequence"/>
</dbReference>
<evidence type="ECO:0000256" key="3">
    <source>
        <dbReference type="ARBA" id="ARBA00022475"/>
    </source>
</evidence>
<proteinExistence type="predicted"/>
<comment type="subcellular location">
    <subcellularLocation>
        <location evidence="1">Cell junction</location>
        <location evidence="1">Gap junction</location>
    </subcellularLocation>
    <subcellularLocation>
        <location evidence="2">Cell membrane</location>
        <topology evidence="2">Multi-pass membrane protein</topology>
    </subcellularLocation>
</comment>
<evidence type="ECO:0000256" key="1">
    <source>
        <dbReference type="ARBA" id="ARBA00004610"/>
    </source>
</evidence>
<evidence type="ECO:0000256" key="4">
    <source>
        <dbReference type="ARBA" id="ARBA00022692"/>
    </source>
</evidence>
<keyword evidence="7" id="KW-1133">Transmembrane helix</keyword>
<evidence type="ECO:0000313" key="14">
    <source>
        <dbReference type="Proteomes" id="UP001221898"/>
    </source>
</evidence>
<evidence type="ECO:0000256" key="6">
    <source>
        <dbReference type="ARBA" id="ARBA00022949"/>
    </source>
</evidence>
<dbReference type="GO" id="GO:0007267">
    <property type="term" value="P:cell-cell signaling"/>
    <property type="evidence" value="ECO:0007669"/>
    <property type="project" value="TreeGrafter"/>
</dbReference>
<keyword evidence="14" id="KW-1185">Reference proteome</keyword>
<dbReference type="SMART" id="SM00037">
    <property type="entry name" value="CNX"/>
    <property type="match status" value="1"/>
</dbReference>
<feature type="chain" id="PRO_5042295485" description="Transmembrane protein" evidence="10">
    <location>
        <begin position="20"/>
        <end position="380"/>
    </location>
</feature>
<keyword evidence="6" id="KW-0965">Cell junction</keyword>
<dbReference type="EMBL" id="JAINUG010000056">
    <property type="protein sequence ID" value="KAJ8403929.1"/>
    <property type="molecule type" value="Genomic_DNA"/>
</dbReference>
<evidence type="ECO:0000256" key="7">
    <source>
        <dbReference type="ARBA" id="ARBA00022989"/>
    </source>
</evidence>
<evidence type="ECO:0000256" key="8">
    <source>
        <dbReference type="ARBA" id="ARBA00023136"/>
    </source>
</evidence>
<dbReference type="PRINTS" id="PR00206">
    <property type="entry name" value="CONNEXIN"/>
</dbReference>
<gene>
    <name evidence="13" type="ORF">AAFF_G00347970</name>
</gene>
<dbReference type="InterPro" id="IPR017990">
    <property type="entry name" value="Connexin_CS"/>
</dbReference>
<comment type="caution">
    <text evidence="13">The sequence shown here is derived from an EMBL/GenBank/DDBJ whole genome shotgun (WGS) entry which is preliminary data.</text>
</comment>
<dbReference type="PROSITE" id="PS00407">
    <property type="entry name" value="CONNEXINS_1"/>
    <property type="match status" value="1"/>
</dbReference>
<protein>
    <recommendedName>
        <fullName evidence="15">Transmembrane protein</fullName>
    </recommendedName>
</protein>
<evidence type="ECO:0000256" key="5">
    <source>
        <dbReference type="ARBA" id="ARBA00022868"/>
    </source>
</evidence>
<evidence type="ECO:0000259" key="12">
    <source>
        <dbReference type="SMART" id="SM01089"/>
    </source>
</evidence>
<keyword evidence="4" id="KW-0812">Transmembrane</keyword>
<dbReference type="InterPro" id="IPR000500">
    <property type="entry name" value="Connexin"/>
</dbReference>